<dbReference type="CDD" id="cd20265">
    <property type="entry name" value="Complex1_LYR_ETFRF1_LYRM5"/>
    <property type="match status" value="1"/>
</dbReference>
<dbReference type="PANTHER" id="PTHR21024:SF0">
    <property type="entry name" value="ELECTRON TRANSFER FLAVOPROTEIN REGULATORY FACTOR 1"/>
    <property type="match status" value="1"/>
</dbReference>
<dbReference type="PANTHER" id="PTHR21024">
    <property type="entry name" value="GROWTH HORMONE-INDUCIBLE SOLUBLE PROTEIN-RELATED"/>
    <property type="match status" value="1"/>
</dbReference>
<organism evidence="3">
    <name type="scientific">Capitella teleta</name>
    <name type="common">Polychaete worm</name>
    <dbReference type="NCBI Taxonomy" id="283909"/>
    <lineage>
        <taxon>Eukaryota</taxon>
        <taxon>Metazoa</taxon>
        <taxon>Spiralia</taxon>
        <taxon>Lophotrochozoa</taxon>
        <taxon>Annelida</taxon>
        <taxon>Polychaeta</taxon>
        <taxon>Sedentaria</taxon>
        <taxon>Scolecida</taxon>
        <taxon>Capitellidae</taxon>
        <taxon>Capitella</taxon>
    </lineage>
</organism>
<dbReference type="Pfam" id="PF05347">
    <property type="entry name" value="Complex1_LYR"/>
    <property type="match status" value="1"/>
</dbReference>
<dbReference type="AlphaFoldDB" id="R7VK27"/>
<evidence type="ECO:0000313" key="3">
    <source>
        <dbReference type="EMBL" id="ELU16420.1"/>
    </source>
</evidence>
<dbReference type="InterPro" id="IPR008011">
    <property type="entry name" value="Complex1_LYR_dom"/>
</dbReference>
<dbReference type="InterPro" id="IPR045296">
    <property type="entry name" value="Complex1_LYR_ETFRF1_LYRM5"/>
</dbReference>
<gene>
    <name evidence="3" type="ORF">CAPTEDRAFT_138807</name>
</gene>
<evidence type="ECO:0000313" key="4">
    <source>
        <dbReference type="EnsemblMetazoa" id="CapteP138807"/>
    </source>
</evidence>
<dbReference type="FunCoup" id="R7VK27">
    <property type="interactions" value="585"/>
</dbReference>
<dbReference type="EMBL" id="AMQN01000622">
    <property type="status" value="NOT_ANNOTATED_CDS"/>
    <property type="molecule type" value="Genomic_DNA"/>
</dbReference>
<evidence type="ECO:0000259" key="2">
    <source>
        <dbReference type="Pfam" id="PF05347"/>
    </source>
</evidence>
<feature type="domain" description="Complex 1 LYR protein" evidence="2">
    <location>
        <begin position="8"/>
        <end position="60"/>
    </location>
</feature>
<protein>
    <recommendedName>
        <fullName evidence="2">Complex 1 LYR protein domain-containing protein</fullName>
    </recommendedName>
</protein>
<dbReference type="EnsemblMetazoa" id="CapteT138807">
    <property type="protein sequence ID" value="CapteP138807"/>
    <property type="gene ID" value="CapteG138807"/>
</dbReference>
<comment type="similarity">
    <text evidence="1">Belongs to the complex I LYR family.</text>
</comment>
<reference evidence="5" key="1">
    <citation type="submission" date="2012-12" db="EMBL/GenBank/DDBJ databases">
        <authorList>
            <person name="Hellsten U."/>
            <person name="Grimwood J."/>
            <person name="Chapman J.A."/>
            <person name="Shapiro H."/>
            <person name="Aerts A."/>
            <person name="Otillar R.P."/>
            <person name="Terry A.Y."/>
            <person name="Boore J.L."/>
            <person name="Simakov O."/>
            <person name="Marletaz F."/>
            <person name="Cho S.-J."/>
            <person name="Edsinger-Gonzales E."/>
            <person name="Havlak P."/>
            <person name="Kuo D.-H."/>
            <person name="Larsson T."/>
            <person name="Lv J."/>
            <person name="Arendt D."/>
            <person name="Savage R."/>
            <person name="Osoegawa K."/>
            <person name="de Jong P."/>
            <person name="Lindberg D.R."/>
            <person name="Seaver E.C."/>
            <person name="Weisblat D.A."/>
            <person name="Putnam N.H."/>
            <person name="Grigoriev I.V."/>
            <person name="Rokhsar D.S."/>
        </authorList>
    </citation>
    <scope>NUCLEOTIDE SEQUENCE</scope>
    <source>
        <strain evidence="5">I ESC-2004</strain>
    </source>
</reference>
<reference evidence="4" key="3">
    <citation type="submission" date="2015-06" db="UniProtKB">
        <authorList>
            <consortium name="EnsemblMetazoa"/>
        </authorList>
    </citation>
    <scope>IDENTIFICATION</scope>
</reference>
<evidence type="ECO:0000256" key="1">
    <source>
        <dbReference type="ARBA" id="ARBA00009508"/>
    </source>
</evidence>
<evidence type="ECO:0000313" key="5">
    <source>
        <dbReference type="Proteomes" id="UP000014760"/>
    </source>
</evidence>
<dbReference type="GO" id="GO:0090324">
    <property type="term" value="P:negative regulation of oxidative phosphorylation"/>
    <property type="evidence" value="ECO:0007669"/>
    <property type="project" value="InterPro"/>
</dbReference>
<dbReference type="OrthoDB" id="10258445at2759"/>
<dbReference type="EMBL" id="KB293180">
    <property type="protein sequence ID" value="ELU16420.1"/>
    <property type="molecule type" value="Genomic_DNA"/>
</dbReference>
<reference evidence="3 5" key="2">
    <citation type="journal article" date="2013" name="Nature">
        <title>Insights into bilaterian evolution from three spiralian genomes.</title>
        <authorList>
            <person name="Simakov O."/>
            <person name="Marletaz F."/>
            <person name="Cho S.J."/>
            <person name="Edsinger-Gonzales E."/>
            <person name="Havlak P."/>
            <person name="Hellsten U."/>
            <person name="Kuo D.H."/>
            <person name="Larsson T."/>
            <person name="Lv J."/>
            <person name="Arendt D."/>
            <person name="Savage R."/>
            <person name="Osoegawa K."/>
            <person name="de Jong P."/>
            <person name="Grimwood J."/>
            <person name="Chapman J.A."/>
            <person name="Shapiro H."/>
            <person name="Aerts A."/>
            <person name="Otillar R.P."/>
            <person name="Terry A.Y."/>
            <person name="Boore J.L."/>
            <person name="Grigoriev I.V."/>
            <person name="Lindberg D.R."/>
            <person name="Seaver E.C."/>
            <person name="Weisblat D.A."/>
            <person name="Putnam N.H."/>
            <person name="Rokhsar D.S."/>
        </authorList>
    </citation>
    <scope>NUCLEOTIDE SEQUENCE</scope>
    <source>
        <strain evidence="3 5">I ESC-2004</strain>
    </source>
</reference>
<dbReference type="HOGENOM" id="CLU_141157_2_0_1"/>
<accession>R7VK27</accession>
<proteinExistence type="inferred from homology"/>
<dbReference type="GO" id="GO:0022904">
    <property type="term" value="P:respiratory electron transport chain"/>
    <property type="evidence" value="ECO:0007669"/>
    <property type="project" value="TreeGrafter"/>
</dbReference>
<dbReference type="Proteomes" id="UP000014760">
    <property type="component" value="Unassembled WGS sequence"/>
</dbReference>
<dbReference type="OMA" id="HRAFMSK"/>
<dbReference type="STRING" id="283909.R7VK27"/>
<name>R7VK27_CAPTE</name>
<dbReference type="GO" id="GO:0005739">
    <property type="term" value="C:mitochondrion"/>
    <property type="evidence" value="ECO:0007669"/>
    <property type="project" value="TreeGrafter"/>
</dbReference>
<sequence>MSSSSRSKVIQLYKNLLHLGQEYPKGKDYFHAKLKKSFMKNKDLTDPAEIEQCIARGNFVIKELEALYMLRKYRTLKSRYYDNPH</sequence>
<dbReference type="InterPro" id="IPR052000">
    <property type="entry name" value="ETFRF1"/>
</dbReference>
<keyword evidence="5" id="KW-1185">Reference proteome</keyword>